<evidence type="ECO:0000313" key="8">
    <source>
        <dbReference type="Proteomes" id="UP000838756"/>
    </source>
</evidence>
<keyword evidence="3 6" id="KW-1133">Transmembrane helix</keyword>
<dbReference type="GO" id="GO:0031410">
    <property type="term" value="C:cytoplasmic vesicle"/>
    <property type="evidence" value="ECO:0007669"/>
    <property type="project" value="UniProtKB-KW"/>
</dbReference>
<evidence type="ECO:0000256" key="4">
    <source>
        <dbReference type="ARBA" id="ARBA00023136"/>
    </source>
</evidence>
<dbReference type="Pfam" id="PF09446">
    <property type="entry name" value="VMA21"/>
    <property type="match status" value="1"/>
</dbReference>
<keyword evidence="2" id="KW-0256">Endoplasmic reticulum</keyword>
<dbReference type="AlphaFoldDB" id="A0A8S4RBG2"/>
<name>A0A8S4RBG2_9NEOP</name>
<keyword evidence="4 6" id="KW-0472">Membrane</keyword>
<evidence type="ECO:0000256" key="3">
    <source>
        <dbReference type="ARBA" id="ARBA00022989"/>
    </source>
</evidence>
<feature type="transmembrane region" description="Helical" evidence="6">
    <location>
        <begin position="21"/>
        <end position="41"/>
    </location>
</feature>
<organism evidence="7 8">
    <name type="scientific">Pararge aegeria aegeria</name>
    <dbReference type="NCBI Taxonomy" id="348720"/>
    <lineage>
        <taxon>Eukaryota</taxon>
        <taxon>Metazoa</taxon>
        <taxon>Ecdysozoa</taxon>
        <taxon>Arthropoda</taxon>
        <taxon>Hexapoda</taxon>
        <taxon>Insecta</taxon>
        <taxon>Pterygota</taxon>
        <taxon>Neoptera</taxon>
        <taxon>Endopterygota</taxon>
        <taxon>Lepidoptera</taxon>
        <taxon>Glossata</taxon>
        <taxon>Ditrysia</taxon>
        <taxon>Papilionoidea</taxon>
        <taxon>Nymphalidae</taxon>
        <taxon>Satyrinae</taxon>
        <taxon>Satyrini</taxon>
        <taxon>Parargina</taxon>
        <taxon>Pararge</taxon>
    </lineage>
</organism>
<proteinExistence type="predicted"/>
<dbReference type="InterPro" id="IPR019013">
    <property type="entry name" value="Vma21"/>
</dbReference>
<evidence type="ECO:0000256" key="6">
    <source>
        <dbReference type="SAM" id="Phobius"/>
    </source>
</evidence>
<dbReference type="EMBL" id="CAKXAJ010025032">
    <property type="protein sequence ID" value="CAH2234173.1"/>
    <property type="molecule type" value="Genomic_DNA"/>
</dbReference>
<gene>
    <name evidence="7" type="primary">jg9053</name>
    <name evidence="7" type="ORF">PAEG_LOCUS12044</name>
</gene>
<keyword evidence="5" id="KW-0968">Cytoplasmic vesicle</keyword>
<dbReference type="GO" id="GO:0070072">
    <property type="term" value="P:vacuolar proton-transporting V-type ATPase complex assembly"/>
    <property type="evidence" value="ECO:0007669"/>
    <property type="project" value="InterPro"/>
</dbReference>
<evidence type="ECO:0000256" key="1">
    <source>
        <dbReference type="ARBA" id="ARBA00022692"/>
    </source>
</evidence>
<protein>
    <submittedName>
        <fullName evidence="7">Jg9053 protein</fullName>
    </submittedName>
</protein>
<feature type="transmembrane region" description="Helical" evidence="6">
    <location>
        <begin position="53"/>
        <end position="73"/>
    </location>
</feature>
<accession>A0A8S4RBG2</accession>
<keyword evidence="8" id="KW-1185">Reference proteome</keyword>
<sequence length="90" mass="10139">MIEGKANELPDFQVFQTVIKYCLFIIIVPVLSFFVVKILIFDTILHLEPVTSSVYAAVVAVVVLHVTLGLYIYRAYSESDKPPPKPVKKD</sequence>
<evidence type="ECO:0000256" key="5">
    <source>
        <dbReference type="ARBA" id="ARBA00023329"/>
    </source>
</evidence>
<dbReference type="PANTHER" id="PTHR31792">
    <property type="entry name" value="VACUOLAR ATPASE ASSEMBLY INTEGRAL MEMBRANE PROTEIN VMA21"/>
    <property type="match status" value="1"/>
</dbReference>
<dbReference type="OrthoDB" id="160405at2759"/>
<dbReference type="GO" id="GO:0005789">
    <property type="term" value="C:endoplasmic reticulum membrane"/>
    <property type="evidence" value="ECO:0007669"/>
    <property type="project" value="TreeGrafter"/>
</dbReference>
<evidence type="ECO:0000256" key="2">
    <source>
        <dbReference type="ARBA" id="ARBA00022824"/>
    </source>
</evidence>
<reference evidence="7" key="1">
    <citation type="submission" date="2022-03" db="EMBL/GenBank/DDBJ databases">
        <authorList>
            <person name="Lindestad O."/>
        </authorList>
    </citation>
    <scope>NUCLEOTIDE SEQUENCE</scope>
</reference>
<comment type="caution">
    <text evidence="7">The sequence shown here is derived from an EMBL/GenBank/DDBJ whole genome shotgun (WGS) entry which is preliminary data.</text>
</comment>
<dbReference type="Proteomes" id="UP000838756">
    <property type="component" value="Unassembled WGS sequence"/>
</dbReference>
<dbReference type="PANTHER" id="PTHR31792:SF6">
    <property type="entry name" value="VACUOLAR ATPASE ASSEMBLY INTEGRAL MEMBRANE PROTEIN VMA21 HOMOLOG"/>
    <property type="match status" value="1"/>
</dbReference>
<evidence type="ECO:0000313" key="7">
    <source>
        <dbReference type="EMBL" id="CAH2234173.1"/>
    </source>
</evidence>
<keyword evidence="1 6" id="KW-0812">Transmembrane</keyword>